<dbReference type="SUPFAM" id="SSF69360">
    <property type="entry name" value="Cell wall binding repeat"/>
    <property type="match status" value="1"/>
</dbReference>
<evidence type="ECO:0000256" key="3">
    <source>
        <dbReference type="ARBA" id="ARBA00022737"/>
    </source>
</evidence>
<dbReference type="Pfam" id="PF05382">
    <property type="entry name" value="Amidase_5"/>
    <property type="match status" value="1"/>
</dbReference>
<keyword evidence="5" id="KW-0788">Thiol protease</keyword>
<evidence type="ECO:0000313" key="8">
    <source>
        <dbReference type="EMBL" id="DAE05268.1"/>
    </source>
</evidence>
<dbReference type="InterPro" id="IPR008044">
    <property type="entry name" value="Phage_lysin"/>
</dbReference>
<feature type="domain" description="NlpC/P60" evidence="7">
    <location>
        <begin position="2"/>
        <end position="142"/>
    </location>
</feature>
<evidence type="ECO:0000256" key="6">
    <source>
        <dbReference type="PROSITE-ProRule" id="PRU00591"/>
    </source>
</evidence>
<feature type="repeat" description="Cell wall-binding" evidence="6">
    <location>
        <begin position="196"/>
        <end position="216"/>
    </location>
</feature>
<protein>
    <submittedName>
        <fullName evidence="8">Peptidoglycan hydrolase</fullName>
    </submittedName>
</protein>
<evidence type="ECO:0000259" key="7">
    <source>
        <dbReference type="PROSITE" id="PS51935"/>
    </source>
</evidence>
<dbReference type="GO" id="GO:0008234">
    <property type="term" value="F:cysteine-type peptidase activity"/>
    <property type="evidence" value="ECO:0007669"/>
    <property type="project" value="UniProtKB-KW"/>
</dbReference>
<proteinExistence type="inferred from homology"/>
<dbReference type="Gene3D" id="2.20.120.10">
    <property type="entry name" value="Multimodular pneumococcal cell wall endolysin, domain 3"/>
    <property type="match status" value="1"/>
</dbReference>
<evidence type="ECO:0000256" key="2">
    <source>
        <dbReference type="ARBA" id="ARBA00022670"/>
    </source>
</evidence>
<keyword evidence="4 8" id="KW-0378">Hydrolase</keyword>
<dbReference type="PROSITE" id="PS51170">
    <property type="entry name" value="CW"/>
    <property type="match status" value="2"/>
</dbReference>
<dbReference type="SUPFAM" id="SSF54001">
    <property type="entry name" value="Cysteine proteinases"/>
    <property type="match status" value="1"/>
</dbReference>
<dbReference type="Gene3D" id="2.10.270.10">
    <property type="entry name" value="Cholin Binding"/>
    <property type="match status" value="1"/>
</dbReference>
<keyword evidence="3" id="KW-0677">Repeat</keyword>
<dbReference type="GO" id="GO:0001897">
    <property type="term" value="P:symbiont-mediated cytolysis of host cell"/>
    <property type="evidence" value="ECO:0007669"/>
    <property type="project" value="UniProtKB-ARBA"/>
</dbReference>
<dbReference type="Pfam" id="PF01473">
    <property type="entry name" value="Choline_bind_1"/>
    <property type="match status" value="2"/>
</dbReference>
<dbReference type="InterPro" id="IPR000064">
    <property type="entry name" value="NLP_P60_dom"/>
</dbReference>
<keyword evidence="2" id="KW-0645">Protease</keyword>
<accession>A0A8S5PGC3</accession>
<dbReference type="PROSITE" id="PS51935">
    <property type="entry name" value="NLPC_P60"/>
    <property type="match status" value="1"/>
</dbReference>
<dbReference type="GO" id="GO:0006508">
    <property type="term" value="P:proteolysis"/>
    <property type="evidence" value="ECO:0007669"/>
    <property type="project" value="UniProtKB-KW"/>
</dbReference>
<evidence type="ECO:0000256" key="4">
    <source>
        <dbReference type="ARBA" id="ARBA00022801"/>
    </source>
</evidence>
<dbReference type="EMBL" id="BK015407">
    <property type="protein sequence ID" value="DAE05268.1"/>
    <property type="molecule type" value="Genomic_DNA"/>
</dbReference>
<evidence type="ECO:0000256" key="5">
    <source>
        <dbReference type="ARBA" id="ARBA00022807"/>
    </source>
</evidence>
<organism evidence="8">
    <name type="scientific">Siphoviridae sp. ctWKa2</name>
    <dbReference type="NCBI Taxonomy" id="2825537"/>
    <lineage>
        <taxon>Viruses</taxon>
        <taxon>Duplodnaviria</taxon>
        <taxon>Heunggongvirae</taxon>
        <taxon>Uroviricota</taxon>
        <taxon>Caudoviricetes</taxon>
    </lineage>
</organism>
<sequence>MTINTETAIAWMSARKGQVSYSMEYRDGEDSYDCSSSIYYALRSGGASSAGWAVNTEYEHQWLMDNGYTLIAENTPWDAQRGDIFIWGRRGYSSGAGGHTGIFIDENNIIHCNYRFDGITVNDHDDIWMYAGRPYFYVYRLTNPDAVAEEVKTGWNSDSKGYWFVYANGSYPTSKFEYIEENKSWFYFDVNGYMVANDWVKHTDDKWYWFDKDGYMATSWKKIDGKWYYFDRSGAMVTGWVKYYDNWYYLEATNGDMKSDAFIRYNDGWYLLLPDGRLEEKPAFTVEPDGKITTTVGKDAKEKVINE</sequence>
<feature type="repeat" description="Cell wall-binding" evidence="6">
    <location>
        <begin position="217"/>
        <end position="236"/>
    </location>
</feature>
<name>A0A8S5PGC3_9CAUD</name>
<reference evidence="8" key="1">
    <citation type="journal article" date="2021" name="Proc. Natl. Acad. Sci. U.S.A.">
        <title>A Catalog of Tens of Thousands of Viruses from Human Metagenomes Reveals Hidden Associations with Chronic Diseases.</title>
        <authorList>
            <person name="Tisza M.J."/>
            <person name="Buck C.B."/>
        </authorList>
    </citation>
    <scope>NUCLEOTIDE SEQUENCE</scope>
    <source>
        <strain evidence="8">CtWKa2</strain>
    </source>
</reference>
<evidence type="ECO:0000256" key="1">
    <source>
        <dbReference type="ARBA" id="ARBA00007074"/>
    </source>
</evidence>
<comment type="similarity">
    <text evidence="1">Belongs to the peptidase C40 family.</text>
</comment>
<dbReference type="Pfam" id="PF19127">
    <property type="entry name" value="Choline_bind_3"/>
    <property type="match status" value="1"/>
</dbReference>
<dbReference type="InterPro" id="IPR038765">
    <property type="entry name" value="Papain-like_cys_pep_sf"/>
</dbReference>
<dbReference type="InterPro" id="IPR018337">
    <property type="entry name" value="Cell_wall/Cho-bd_repeat"/>
</dbReference>
<dbReference type="Gene3D" id="3.90.1720.10">
    <property type="entry name" value="endopeptidase domain like (from Nostoc punctiforme)"/>
    <property type="match status" value="1"/>
</dbReference>